<comment type="caution">
    <text evidence="2">The sequence shown here is derived from an EMBL/GenBank/DDBJ whole genome shotgun (WGS) entry which is preliminary data.</text>
</comment>
<name>A0ABD3UTL2_SINWO</name>
<dbReference type="AlphaFoldDB" id="A0ABD3UTL2"/>
<feature type="region of interest" description="Disordered" evidence="1">
    <location>
        <begin position="102"/>
        <end position="123"/>
    </location>
</feature>
<evidence type="ECO:0008006" key="4">
    <source>
        <dbReference type="Google" id="ProtNLM"/>
    </source>
</evidence>
<protein>
    <recommendedName>
        <fullName evidence="4">VAN3-binding protein-like auxin canalisation domain-containing protein</fullName>
    </recommendedName>
</protein>
<feature type="compositionally biased region" description="Basic and acidic residues" evidence="1">
    <location>
        <begin position="103"/>
        <end position="123"/>
    </location>
</feature>
<reference evidence="2 3" key="1">
    <citation type="submission" date="2024-11" db="EMBL/GenBank/DDBJ databases">
        <title>Chromosome-level genome assembly of the freshwater bivalve Anodonta woodiana.</title>
        <authorList>
            <person name="Chen X."/>
        </authorList>
    </citation>
    <scope>NUCLEOTIDE SEQUENCE [LARGE SCALE GENOMIC DNA]</scope>
    <source>
        <strain evidence="2">MN2024</strain>
        <tissue evidence="2">Gills</tissue>
    </source>
</reference>
<organism evidence="2 3">
    <name type="scientific">Sinanodonta woodiana</name>
    <name type="common">Chinese pond mussel</name>
    <name type="synonym">Anodonta woodiana</name>
    <dbReference type="NCBI Taxonomy" id="1069815"/>
    <lineage>
        <taxon>Eukaryota</taxon>
        <taxon>Metazoa</taxon>
        <taxon>Spiralia</taxon>
        <taxon>Lophotrochozoa</taxon>
        <taxon>Mollusca</taxon>
        <taxon>Bivalvia</taxon>
        <taxon>Autobranchia</taxon>
        <taxon>Heteroconchia</taxon>
        <taxon>Palaeoheterodonta</taxon>
        <taxon>Unionida</taxon>
        <taxon>Unionoidea</taxon>
        <taxon>Unionidae</taxon>
        <taxon>Unioninae</taxon>
        <taxon>Sinanodonta</taxon>
    </lineage>
</organism>
<evidence type="ECO:0000313" key="2">
    <source>
        <dbReference type="EMBL" id="KAL3851635.1"/>
    </source>
</evidence>
<gene>
    <name evidence="2" type="ORF">ACJMK2_015368</name>
</gene>
<evidence type="ECO:0000256" key="1">
    <source>
        <dbReference type="SAM" id="MobiDB-lite"/>
    </source>
</evidence>
<evidence type="ECO:0000313" key="3">
    <source>
        <dbReference type="Proteomes" id="UP001634394"/>
    </source>
</evidence>
<dbReference type="EMBL" id="JBJQND010000015">
    <property type="protein sequence ID" value="KAL3851635.1"/>
    <property type="molecule type" value="Genomic_DNA"/>
</dbReference>
<accession>A0ABD3UTL2</accession>
<sequence length="226" mass="25508">MEAADTVSVVEHWITLVLSHRQELLTSSESGQQQRCRLPDPNHVITRAKTITTIKCQRKEIRWIVNSDDMMSARGKMDKIKHHDSNKEHANQKHQLQHICKRVRSDQEEHESSGGHQRTDWGPEDRLIQEFAETASLFAAAVLASAVAKFVEEESRINPLWSNDVTAEQVKVAQLAAESAKDPGSSSALCAIQSVIDAIHAVKIRSQLQEKENYRRKQGSRTCLLL</sequence>
<dbReference type="Proteomes" id="UP001634394">
    <property type="component" value="Unassembled WGS sequence"/>
</dbReference>
<proteinExistence type="predicted"/>
<keyword evidence="3" id="KW-1185">Reference proteome</keyword>